<dbReference type="EMBL" id="JAPFFK010000003">
    <property type="protein sequence ID" value="KAJ6769712.1"/>
    <property type="molecule type" value="Genomic_DNA"/>
</dbReference>
<organism evidence="5 6">
    <name type="scientific">Salix purpurea</name>
    <name type="common">Purple osier willow</name>
    <dbReference type="NCBI Taxonomy" id="77065"/>
    <lineage>
        <taxon>Eukaryota</taxon>
        <taxon>Viridiplantae</taxon>
        <taxon>Streptophyta</taxon>
        <taxon>Embryophyta</taxon>
        <taxon>Tracheophyta</taxon>
        <taxon>Spermatophyta</taxon>
        <taxon>Magnoliopsida</taxon>
        <taxon>eudicotyledons</taxon>
        <taxon>Gunneridae</taxon>
        <taxon>Pentapetalae</taxon>
        <taxon>rosids</taxon>
        <taxon>fabids</taxon>
        <taxon>Malpighiales</taxon>
        <taxon>Salicaceae</taxon>
        <taxon>Saliceae</taxon>
        <taxon>Salix</taxon>
    </lineage>
</organism>
<feature type="domain" description="Bulb-type lectin" evidence="4">
    <location>
        <begin position="1"/>
        <end position="51"/>
    </location>
</feature>
<evidence type="ECO:0000256" key="1">
    <source>
        <dbReference type="ARBA" id="ARBA00022729"/>
    </source>
</evidence>
<dbReference type="Proteomes" id="UP001151532">
    <property type="component" value="Chromosome 11"/>
</dbReference>
<dbReference type="AlphaFoldDB" id="A0A9Q0WLX3"/>
<dbReference type="OrthoDB" id="4062651at2759"/>
<evidence type="ECO:0000256" key="3">
    <source>
        <dbReference type="ARBA" id="ARBA00023180"/>
    </source>
</evidence>
<feature type="non-terminal residue" evidence="5">
    <location>
        <position position="51"/>
    </location>
</feature>
<keyword evidence="2" id="KW-1015">Disulfide bond</keyword>
<gene>
    <name evidence="5" type="ORF">OIU79_020551</name>
</gene>
<dbReference type="Gene3D" id="2.90.10.10">
    <property type="entry name" value="Bulb-type lectin domain"/>
    <property type="match status" value="1"/>
</dbReference>
<dbReference type="SUPFAM" id="SSF51110">
    <property type="entry name" value="alpha-D-mannose-specific plant lectins"/>
    <property type="match status" value="1"/>
</dbReference>
<sequence length="51" mass="5186">MTISEDGNLVVLSGQGEVLWSSNVSLGSNQTAAQLTDDGNLVLKSGPNGNP</sequence>
<dbReference type="InterPro" id="IPR001480">
    <property type="entry name" value="Bulb-type_lectin_dom"/>
</dbReference>
<evidence type="ECO:0000313" key="5">
    <source>
        <dbReference type="EMBL" id="KAJ6769712.1"/>
    </source>
</evidence>
<reference evidence="5" key="2">
    <citation type="journal article" date="2023" name="Int. J. Mol. Sci.">
        <title>De Novo Assembly and Annotation of 11 Diverse Shrub Willow (Salix) Genomes Reveals Novel Gene Organization in Sex-Linked Regions.</title>
        <authorList>
            <person name="Hyden B."/>
            <person name="Feng K."/>
            <person name="Yates T.B."/>
            <person name="Jawdy S."/>
            <person name="Cereghino C."/>
            <person name="Smart L.B."/>
            <person name="Muchero W."/>
        </authorList>
    </citation>
    <scope>NUCLEOTIDE SEQUENCE</scope>
    <source>
        <tissue evidence="5">Shoot tip</tissue>
    </source>
</reference>
<accession>A0A9Q0WLX3</accession>
<dbReference type="PROSITE" id="PS50927">
    <property type="entry name" value="BULB_LECTIN"/>
    <property type="match status" value="1"/>
</dbReference>
<proteinExistence type="predicted"/>
<dbReference type="InterPro" id="IPR036426">
    <property type="entry name" value="Bulb-type_lectin_dom_sf"/>
</dbReference>
<protein>
    <recommendedName>
        <fullName evidence="4">Bulb-type lectin domain-containing protein</fullName>
    </recommendedName>
</protein>
<keyword evidence="1" id="KW-0732">Signal</keyword>
<comment type="caution">
    <text evidence="5">The sequence shown here is derived from an EMBL/GenBank/DDBJ whole genome shotgun (WGS) entry which is preliminary data.</text>
</comment>
<keyword evidence="3" id="KW-0325">Glycoprotein</keyword>
<evidence type="ECO:0000256" key="2">
    <source>
        <dbReference type="ARBA" id="ARBA00023157"/>
    </source>
</evidence>
<evidence type="ECO:0000313" key="6">
    <source>
        <dbReference type="Proteomes" id="UP001151532"/>
    </source>
</evidence>
<dbReference type="Pfam" id="PF01453">
    <property type="entry name" value="B_lectin"/>
    <property type="match status" value="1"/>
</dbReference>
<keyword evidence="6" id="KW-1185">Reference proteome</keyword>
<reference evidence="5" key="1">
    <citation type="submission" date="2022-11" db="EMBL/GenBank/DDBJ databases">
        <authorList>
            <person name="Hyden B.L."/>
            <person name="Feng K."/>
            <person name="Yates T."/>
            <person name="Jawdy S."/>
            <person name="Smart L.B."/>
            <person name="Muchero W."/>
        </authorList>
    </citation>
    <scope>NUCLEOTIDE SEQUENCE</scope>
    <source>
        <tissue evidence="5">Shoot tip</tissue>
    </source>
</reference>
<name>A0A9Q0WLX3_SALPP</name>
<evidence type="ECO:0000259" key="4">
    <source>
        <dbReference type="PROSITE" id="PS50927"/>
    </source>
</evidence>